<feature type="non-terminal residue" evidence="10">
    <location>
        <position position="172"/>
    </location>
</feature>
<protein>
    <recommendedName>
        <fullName evidence="5">Elongator complex protein 5</fullName>
    </recommendedName>
</protein>
<accession>A0A7L0EXH6</accession>
<dbReference type="GO" id="GO:0005634">
    <property type="term" value="C:nucleus"/>
    <property type="evidence" value="ECO:0007669"/>
    <property type="project" value="UniProtKB-SubCell"/>
</dbReference>
<evidence type="ECO:0000256" key="5">
    <source>
        <dbReference type="ARBA" id="ARBA00020264"/>
    </source>
</evidence>
<dbReference type="AlphaFoldDB" id="A0A7L0EXH6"/>
<comment type="pathway">
    <text evidence="3">tRNA modification; 5-methoxycarbonylmethyl-2-thiouridine-tRNA biosynthesis.</text>
</comment>
<dbReference type="OrthoDB" id="166907at2759"/>
<dbReference type="PANTHER" id="PTHR15641:SF1">
    <property type="entry name" value="ELONGATOR COMPLEX PROTEIN 5"/>
    <property type="match status" value="1"/>
</dbReference>
<feature type="compositionally biased region" description="Acidic residues" evidence="9">
    <location>
        <begin position="154"/>
        <end position="172"/>
    </location>
</feature>
<dbReference type="EMBL" id="VXAG01005063">
    <property type="protein sequence ID" value="NXJ87261.1"/>
    <property type="molecule type" value="Genomic_DNA"/>
</dbReference>
<feature type="region of interest" description="Disordered" evidence="9">
    <location>
        <begin position="61"/>
        <end position="172"/>
    </location>
</feature>
<keyword evidence="11" id="KW-1185">Reference proteome</keyword>
<feature type="non-terminal residue" evidence="10">
    <location>
        <position position="1"/>
    </location>
</feature>
<evidence type="ECO:0000256" key="8">
    <source>
        <dbReference type="ARBA" id="ARBA00023242"/>
    </source>
</evidence>
<evidence type="ECO:0000256" key="1">
    <source>
        <dbReference type="ARBA" id="ARBA00004123"/>
    </source>
</evidence>
<dbReference type="GO" id="GO:0005829">
    <property type="term" value="C:cytosol"/>
    <property type="evidence" value="ECO:0007669"/>
    <property type="project" value="TreeGrafter"/>
</dbReference>
<evidence type="ECO:0000313" key="11">
    <source>
        <dbReference type="Proteomes" id="UP000550660"/>
    </source>
</evidence>
<keyword evidence="8" id="KW-0539">Nucleus</keyword>
<comment type="similarity">
    <text evidence="4">Belongs to the ELP5 family.</text>
</comment>
<dbReference type="PANTHER" id="PTHR15641">
    <property type="entry name" value="ELONGATOR COMPLEX PROTEIN 5"/>
    <property type="match status" value="1"/>
</dbReference>
<keyword evidence="7" id="KW-0819">tRNA processing</keyword>
<organism evidence="10 11">
    <name type="scientific">Trogon melanurus</name>
    <name type="common">Black-tailed trogon</name>
    <dbReference type="NCBI Taxonomy" id="56311"/>
    <lineage>
        <taxon>Eukaryota</taxon>
        <taxon>Metazoa</taxon>
        <taxon>Chordata</taxon>
        <taxon>Craniata</taxon>
        <taxon>Vertebrata</taxon>
        <taxon>Euteleostomi</taxon>
        <taxon>Archelosauria</taxon>
        <taxon>Archosauria</taxon>
        <taxon>Dinosauria</taxon>
        <taxon>Saurischia</taxon>
        <taxon>Theropoda</taxon>
        <taxon>Coelurosauria</taxon>
        <taxon>Aves</taxon>
        <taxon>Neognathae</taxon>
        <taxon>Neoaves</taxon>
        <taxon>Telluraves</taxon>
        <taxon>Coraciimorphae</taxon>
        <taxon>Trogoniformes</taxon>
        <taxon>Trogonidae</taxon>
        <taxon>Trogon</taxon>
    </lineage>
</organism>
<dbReference type="InterPro" id="IPR019519">
    <property type="entry name" value="Elp5"/>
</dbReference>
<sequence length="172" mass="18172">PPRRLCPPPGCPRRLLALLHEDLHPPALLRALGGLAGTHIVLGGPPTLGAPRVANVLSRPRRGGVRQKTESFTLLPDGSLGVLPPPPPSDEEEVGSSRTPADSGGRTPPLTFRLQLSASERAARAAVPPPYQLSPPRRSTLLRTPGSSICAPDPPEDAPEEEDEDPDDDLDV</sequence>
<dbReference type="UniPathway" id="UPA00988"/>
<comment type="subcellular location">
    <subcellularLocation>
        <location evidence="2">Cytoplasm</location>
    </subcellularLocation>
    <subcellularLocation>
        <location evidence="1">Nucleus</location>
    </subcellularLocation>
</comment>
<evidence type="ECO:0000256" key="6">
    <source>
        <dbReference type="ARBA" id="ARBA00022490"/>
    </source>
</evidence>
<keyword evidence="6" id="KW-0963">Cytoplasm</keyword>
<reference evidence="10 11" key="1">
    <citation type="submission" date="2019-09" db="EMBL/GenBank/DDBJ databases">
        <title>Bird 10,000 Genomes (B10K) Project - Family phase.</title>
        <authorList>
            <person name="Zhang G."/>
        </authorList>
    </citation>
    <scope>NUCLEOTIDE SEQUENCE [LARGE SCALE GENOMIC DNA]</scope>
    <source>
        <strain evidence="10">B10K-DU-007-40</strain>
        <tissue evidence="10">Mixed tissue sample</tissue>
    </source>
</reference>
<dbReference type="Proteomes" id="UP000550660">
    <property type="component" value="Unassembled WGS sequence"/>
</dbReference>
<dbReference type="GO" id="GO:0000049">
    <property type="term" value="F:tRNA binding"/>
    <property type="evidence" value="ECO:0007669"/>
    <property type="project" value="TreeGrafter"/>
</dbReference>
<evidence type="ECO:0000313" key="10">
    <source>
        <dbReference type="EMBL" id="NXJ87261.1"/>
    </source>
</evidence>
<name>A0A7L0EXH6_TROML</name>
<evidence type="ECO:0000256" key="9">
    <source>
        <dbReference type="SAM" id="MobiDB-lite"/>
    </source>
</evidence>
<dbReference type="GO" id="GO:0002098">
    <property type="term" value="P:tRNA wobble uridine modification"/>
    <property type="evidence" value="ECO:0007669"/>
    <property type="project" value="InterPro"/>
</dbReference>
<comment type="caution">
    <text evidence="10">The sequence shown here is derived from an EMBL/GenBank/DDBJ whole genome shotgun (WGS) entry which is preliminary data.</text>
</comment>
<proteinExistence type="inferred from homology"/>
<evidence type="ECO:0000256" key="7">
    <source>
        <dbReference type="ARBA" id="ARBA00022694"/>
    </source>
</evidence>
<gene>
    <name evidence="10" type="primary">Elp5</name>
    <name evidence="10" type="ORF">TROMEL_R15354</name>
</gene>
<dbReference type="GO" id="GO:0033588">
    <property type="term" value="C:elongator holoenzyme complex"/>
    <property type="evidence" value="ECO:0007669"/>
    <property type="project" value="InterPro"/>
</dbReference>
<evidence type="ECO:0000256" key="3">
    <source>
        <dbReference type="ARBA" id="ARBA00005043"/>
    </source>
</evidence>
<evidence type="ECO:0000256" key="2">
    <source>
        <dbReference type="ARBA" id="ARBA00004496"/>
    </source>
</evidence>
<evidence type="ECO:0000256" key="4">
    <source>
        <dbReference type="ARBA" id="ARBA00009567"/>
    </source>
</evidence>